<evidence type="ECO:0000259" key="2">
    <source>
        <dbReference type="Pfam" id="PF04685"/>
    </source>
</evidence>
<dbReference type="EMBL" id="JACCCU010000001">
    <property type="protein sequence ID" value="NYF88740.1"/>
    <property type="molecule type" value="Genomic_DNA"/>
</dbReference>
<dbReference type="SUPFAM" id="SSF48208">
    <property type="entry name" value="Six-hairpin glycosidases"/>
    <property type="match status" value="1"/>
</dbReference>
<dbReference type="Pfam" id="PF12215">
    <property type="entry name" value="Glyco_hydr_116N"/>
    <property type="match status" value="1"/>
</dbReference>
<dbReference type="AlphaFoldDB" id="A0A852VAM5"/>
<reference evidence="4 5" key="1">
    <citation type="submission" date="2020-07" db="EMBL/GenBank/DDBJ databases">
        <title>Genomic Encyclopedia of Type Strains, Phase IV (KMG-V): Genome sequencing to study the core and pangenomes of soil and plant-associated prokaryotes.</title>
        <authorList>
            <person name="Whitman W."/>
        </authorList>
    </citation>
    <scope>NUCLEOTIDE SEQUENCE [LARGE SCALE GENOMIC DNA]</scope>
    <source>
        <strain evidence="4 5">M8UP22</strain>
    </source>
</reference>
<dbReference type="InterPro" id="IPR006775">
    <property type="entry name" value="GH116_catalytic"/>
</dbReference>
<dbReference type="Gene3D" id="1.50.10.10">
    <property type="match status" value="1"/>
</dbReference>
<feature type="domain" description="Glycosyl-hydrolase family 116 catalytic region" evidence="2">
    <location>
        <begin position="510"/>
        <end position="801"/>
    </location>
</feature>
<comment type="caution">
    <text evidence="4">The sequence shown here is derived from an EMBL/GenBank/DDBJ whole genome shotgun (WGS) entry which is preliminary data.</text>
</comment>
<proteinExistence type="predicted"/>
<dbReference type="InterPro" id="IPR012341">
    <property type="entry name" value="6hp_glycosidase-like_sf"/>
</dbReference>
<dbReference type="InterPro" id="IPR008928">
    <property type="entry name" value="6-hairpin_glycosidase_sf"/>
</dbReference>
<dbReference type="Pfam" id="PF04685">
    <property type="entry name" value="DUF608"/>
    <property type="match status" value="1"/>
</dbReference>
<evidence type="ECO:0000313" key="5">
    <source>
        <dbReference type="Proteomes" id="UP000564385"/>
    </source>
</evidence>
<evidence type="ECO:0000313" key="4">
    <source>
        <dbReference type="EMBL" id="NYF88740.1"/>
    </source>
</evidence>
<dbReference type="PANTHER" id="PTHR12654:SF0">
    <property type="entry name" value="NON-LYSOSOMAL GLUCOSYLCERAMIDASE"/>
    <property type="match status" value="1"/>
</dbReference>
<evidence type="ECO:0000259" key="3">
    <source>
        <dbReference type="Pfam" id="PF12215"/>
    </source>
</evidence>
<sequence length="918" mass="100851">MKERTSRRTFVKQAALGAVLLPKLDTNLLASHGVSNEKDSPAATPSSSNATPTPELNFPRTFTGRNLARIAFPVGGIGTGGVELGGRGDLRLWQIFNRPESGDLLRYTFAAIHVEGAGAAPFTSILERKLLPPYDQWDYREGIRGVGALDMPRMTEAVFSSSFPVAKINFSDPHCPVDVSLTAFSPFYPVDADDSGLPIGVFEYNVKNTSQTPATVAIALSIENPCHGAKWGTNVLRSIPGSTLPTGVFMTNPTLAVDAPKSGSFALLALPEEGSSLQLTEAWPNQGIYSLEKIWKSFAADGSIPKDFASEKEKDPIGSASIRTTIAAGSTARFRFLLAWHYPNRTPEGIGWGAPKGMEKVNLGNFYATRFHNAWEVAEYTIKNLPELERRTHAFAATMRDATLPASVKDAAASNLSTLVSNTSFRIADGSFHGYEGCSNSTGGQGPGSCTHVWNYEVATSYVFPALSRSMRETSFGYATQASGHMDFRHKLPLGYEHFTLTEPDHQAAADGQMGQIVRLYLDWRISGDTPWMLKYRPAAKRALAYAWIKGGWDANRDGVMEGAQHNTYDIQFLGPTGMMQSWYLAALRASAAMAKAANDNEFAAECERIEQAGREWTDKHLFQGEFYIQQIRPVPLADVDPALLSGEINTADPHSQLGPACHIDQIIGQYMAGMAGLGDLLSADNMRTALRSIHRYNQRMGPYAMLGTHRMYAVNDEPALRICAYKKPEDIPVNPMAYSSENWCGLEHAVSATMIQYGLIDEAIQHVTDVRARHDGESRNPMDELEWGHHYARSMASWALIPALSGFRHDAVLQQLTVQPKMSTKQLFRSPWTSNTGWGELRFEANTLTLTVIAGELNFDSLVLPPECGVQTMKLGEEKITAASRRNTDSCTLQFKKEISLTPQQSLRIRYAAPNLT</sequence>
<feature type="domain" description="Glycosyl-hydrolase family 116 N-terminal" evidence="3">
    <location>
        <begin position="71"/>
        <end position="387"/>
    </location>
</feature>
<dbReference type="InterPro" id="IPR052566">
    <property type="entry name" value="Non-lysos_glucosylceramidase"/>
</dbReference>
<dbReference type="InterPro" id="IPR024462">
    <property type="entry name" value="GH116_N"/>
</dbReference>
<accession>A0A852VAM5</accession>
<organism evidence="4 5">
    <name type="scientific">Tunturiibacter lichenicola</name>
    <dbReference type="NCBI Taxonomy" id="2051959"/>
    <lineage>
        <taxon>Bacteria</taxon>
        <taxon>Pseudomonadati</taxon>
        <taxon>Acidobacteriota</taxon>
        <taxon>Terriglobia</taxon>
        <taxon>Terriglobales</taxon>
        <taxon>Acidobacteriaceae</taxon>
        <taxon>Tunturiibacter</taxon>
    </lineage>
</organism>
<dbReference type="GO" id="GO:0005975">
    <property type="term" value="P:carbohydrate metabolic process"/>
    <property type="evidence" value="ECO:0007669"/>
    <property type="project" value="InterPro"/>
</dbReference>
<dbReference type="GO" id="GO:0004553">
    <property type="term" value="F:hydrolase activity, hydrolyzing O-glycosyl compounds"/>
    <property type="evidence" value="ECO:0007669"/>
    <property type="project" value="InterPro"/>
</dbReference>
<feature type="compositionally biased region" description="Low complexity" evidence="1">
    <location>
        <begin position="41"/>
        <end position="54"/>
    </location>
</feature>
<feature type="region of interest" description="Disordered" evidence="1">
    <location>
        <begin position="33"/>
        <end position="58"/>
    </location>
</feature>
<evidence type="ECO:0000256" key="1">
    <source>
        <dbReference type="SAM" id="MobiDB-lite"/>
    </source>
</evidence>
<dbReference type="Proteomes" id="UP000564385">
    <property type="component" value="Unassembled WGS sequence"/>
</dbReference>
<name>A0A852VAM5_9BACT</name>
<gene>
    <name evidence="4" type="ORF">HDF08_000807</name>
</gene>
<dbReference type="PANTHER" id="PTHR12654">
    <property type="entry name" value="BILE ACID BETA-GLUCOSIDASE-RELATED"/>
    <property type="match status" value="1"/>
</dbReference>
<protein>
    <submittedName>
        <fullName evidence="4">Uncharacterized protein (DUF608 family)</fullName>
    </submittedName>
</protein>